<dbReference type="EMBL" id="AP028913">
    <property type="protein sequence ID" value="BES94163.1"/>
    <property type="molecule type" value="Genomic_DNA"/>
</dbReference>
<reference evidence="2 3" key="1">
    <citation type="submission" date="2023-09" db="EMBL/GenBank/DDBJ databases">
        <title>Nesidiocoris tenuis whole genome shotgun sequence.</title>
        <authorList>
            <person name="Shibata T."/>
            <person name="Shimoda M."/>
            <person name="Kobayashi T."/>
            <person name="Uehara T."/>
        </authorList>
    </citation>
    <scope>NUCLEOTIDE SEQUENCE [LARGE SCALE GENOMIC DNA]</scope>
    <source>
        <strain evidence="2 3">Japan</strain>
    </source>
</reference>
<evidence type="ECO:0000256" key="1">
    <source>
        <dbReference type="SAM" id="MobiDB-lite"/>
    </source>
</evidence>
<organism evidence="2 3">
    <name type="scientific">Nesidiocoris tenuis</name>
    <dbReference type="NCBI Taxonomy" id="355587"/>
    <lineage>
        <taxon>Eukaryota</taxon>
        <taxon>Metazoa</taxon>
        <taxon>Ecdysozoa</taxon>
        <taxon>Arthropoda</taxon>
        <taxon>Hexapoda</taxon>
        <taxon>Insecta</taxon>
        <taxon>Pterygota</taxon>
        <taxon>Neoptera</taxon>
        <taxon>Paraneoptera</taxon>
        <taxon>Hemiptera</taxon>
        <taxon>Heteroptera</taxon>
        <taxon>Panheteroptera</taxon>
        <taxon>Cimicomorpha</taxon>
        <taxon>Miridae</taxon>
        <taxon>Dicyphina</taxon>
        <taxon>Nesidiocoris</taxon>
    </lineage>
</organism>
<evidence type="ECO:0000313" key="2">
    <source>
        <dbReference type="EMBL" id="BES94163.1"/>
    </source>
</evidence>
<name>A0ABN7AQB2_9HEMI</name>
<protein>
    <submittedName>
        <fullName evidence="2">Uncharacterized protein</fullName>
    </submittedName>
</protein>
<dbReference type="Proteomes" id="UP001307889">
    <property type="component" value="Chromosome 5"/>
</dbReference>
<evidence type="ECO:0000313" key="3">
    <source>
        <dbReference type="Proteomes" id="UP001307889"/>
    </source>
</evidence>
<keyword evidence="3" id="KW-1185">Reference proteome</keyword>
<gene>
    <name evidence="2" type="ORF">NTJ_06972</name>
</gene>
<feature type="region of interest" description="Disordered" evidence="1">
    <location>
        <begin position="38"/>
        <end position="73"/>
    </location>
</feature>
<accession>A0ABN7AQB2</accession>
<feature type="compositionally biased region" description="Basic and acidic residues" evidence="1">
    <location>
        <begin position="64"/>
        <end position="73"/>
    </location>
</feature>
<proteinExistence type="predicted"/>
<sequence>MQATFPPPAALAVPVRGGPWPPLPPRVVELLPTLASSTQLTPSHAPQAYESPANLSDSSPNRLLVKERPMHFK</sequence>